<name>A0A482GE55_BPGOS</name>
<proteinExistence type="predicted"/>
<evidence type="ECO:0000313" key="2">
    <source>
        <dbReference type="Proteomes" id="UP000294673"/>
    </source>
</evidence>
<dbReference type="Pfam" id="PF25620">
    <property type="entry name" value="PhiKZ_MCP"/>
    <property type="match status" value="1"/>
</dbReference>
<dbReference type="InterPro" id="IPR057920">
    <property type="entry name" value="PhiKZ_MCP"/>
</dbReference>
<protein>
    <recommendedName>
        <fullName evidence="3">Major capsid protein</fullName>
    </recommendedName>
</protein>
<dbReference type="EMBL" id="MK327938">
    <property type="protein sequence ID" value="QBO63834.1"/>
    <property type="molecule type" value="Genomic_DNA"/>
</dbReference>
<sequence length="740" mass="83308">MNDKTLLSQQVAATRQFLTANGSKPADKGLENTFLSMESASKVDFKSMDKLVNEMDVKSFSSDIRKAEEPVLTLLGFETTTPEEKQRIEEQLFTMNAQQARAAALIMLAHGNPVEYAKQARSMNISTTPSGREVDSSNFVMMAADSCGCESEELVQLSYDQKELRDMMPYSVVFNVKASRLSRMGNELYNTIVLAPNQIGYDVSFRRPLVFNHLRRNADGTPADWVRRPLLDAFMYNDVLSNDVTDLHPIYRADDANAQYFVDKAIVAPRDIEIKGVTYKTSYLAVDKLIDMIGIAEDDSILANGYSDNTDALDAQITLTKILVEIKSTKHSKTSYVPFDVSGLITNGFQKSLEGDFRKMTLAFDTHSIFVDENTKDVKGAKAEALQDIIDAKSAAQLAIEVYGSSNVEKAGLRVNGANAELYRLVDQDNIEQPRKSEEFKQLAEDLSFKLVGYELRIRRNNSNRRERGKHLDFNMKQERYAIGLLAPFSIPRPLDWEENAADLDVLIQAANARFDNLMVEKLFSYKDALKAVATSRFRQFGDIQIEGFGRYLIRPWFEEINLDLEKSVQGTTTAERRAEVSAAIMNVIREMAYRMYSESGYQPALQLLSSNADEKPRCVVATDNYIPQFLQTDGDFRTVGVSFNFVVVDNPNVMLRDKIFVTLSRGIQGSPDPLTFGMFLYVPELVSVAQVTRNGQVSKETMVQPRCRFVNNCPLLGLINVVNLRKVYTENIKLPVQTN</sequence>
<gene>
    <name evidence="1" type="ORF">Goslar_00041</name>
</gene>
<evidence type="ECO:0008006" key="3">
    <source>
        <dbReference type="Google" id="ProtNLM"/>
    </source>
</evidence>
<accession>A0A482GE55</accession>
<organismHost>
    <name type="scientific">Escherichia coli</name>
    <dbReference type="NCBI Taxonomy" id="562"/>
</organismHost>
<keyword evidence="2" id="KW-1185">Reference proteome</keyword>
<organism evidence="1 2">
    <name type="scientific">Escherichia phage vB_EcoM_Goslar</name>
    <dbReference type="NCBI Taxonomy" id="2502409"/>
    <lineage>
        <taxon>Viruses</taxon>
        <taxon>Duplodnaviria</taxon>
        <taxon>Heunggongvirae</taxon>
        <taxon>Uroviricota</taxon>
        <taxon>Caudoviricetes</taxon>
        <taxon>Chimalliviridae</taxon>
        <taxon>Goslarvirus</taxon>
        <taxon>Goslarvirus goslar</taxon>
    </lineage>
</organism>
<dbReference type="Proteomes" id="UP000294673">
    <property type="component" value="Segment"/>
</dbReference>
<reference evidence="1 2" key="1">
    <citation type="submission" date="2018-12" db="EMBL/GenBank/DDBJ databases">
        <title>Still something new to discover - new insights into E. coli phage diversity and taxonomy.</title>
        <authorList>
            <person name="Korf I.H.E."/>
            <person name="Adriaennsens E."/>
            <person name="Dreiseikelmann B."/>
            <person name="Kropinski A."/>
            <person name="Nimtz M."/>
            <person name="Meier-Kolthoff J.P."/>
            <person name="Rohde M."/>
            <person name="van Raaij M."/>
            <person name="Wittmann J."/>
        </authorList>
    </citation>
    <scope>NUCLEOTIDE SEQUENCE [LARGE SCALE GENOMIC DNA]</scope>
</reference>
<evidence type="ECO:0000313" key="1">
    <source>
        <dbReference type="EMBL" id="QBO63834.1"/>
    </source>
</evidence>